<sequence>MLQLGNVSAWVYIDGKEVPQYAAERSTDGKQITCWIPSEVGKGFVVIFAESSRSTSIKGKLMVDGVPCAARIIRQESHKRTGDFSGMDTSPATQRPLIFSQLQLTDDDALLDIPAMPELGDIKLECSEVQIEGHSTFRQCVVPDPHQTIHERSKKGSTHCLRLGDERQVREIPWVKTTWIRDICTFTFKYRPLEILQANGIAPIEKKHEGHPSSNNTTASPIPKKRKRPSLAHVPMNSAGDTPIDEFAERIRKLENELNDLKQAYERSHKKVKTEVKSEIKLEPLNSHWQSSDIIDLT</sequence>
<evidence type="ECO:0000256" key="1">
    <source>
        <dbReference type="SAM" id="Coils"/>
    </source>
</evidence>
<keyword evidence="1" id="KW-0175">Coiled coil</keyword>
<evidence type="ECO:0000256" key="2">
    <source>
        <dbReference type="SAM" id="MobiDB-lite"/>
    </source>
</evidence>
<protein>
    <recommendedName>
        <fullName evidence="3">DUF7918 domain-containing protein</fullName>
    </recommendedName>
</protein>
<feature type="domain" description="DUF7918" evidence="3">
    <location>
        <begin position="9"/>
        <end position="203"/>
    </location>
</feature>
<evidence type="ECO:0000313" key="4">
    <source>
        <dbReference type="EMBL" id="RDB29390.1"/>
    </source>
</evidence>
<proteinExistence type="predicted"/>
<dbReference type="InParanoid" id="A0A369K7E4"/>
<dbReference type="Proteomes" id="UP000076154">
    <property type="component" value="Unassembled WGS sequence"/>
</dbReference>
<organism evidence="4 5">
    <name type="scientific">Hypsizygus marmoreus</name>
    <name type="common">White beech mushroom</name>
    <name type="synonym">Agaricus marmoreus</name>
    <dbReference type="NCBI Taxonomy" id="39966"/>
    <lineage>
        <taxon>Eukaryota</taxon>
        <taxon>Fungi</taxon>
        <taxon>Dikarya</taxon>
        <taxon>Basidiomycota</taxon>
        <taxon>Agaricomycotina</taxon>
        <taxon>Agaricomycetes</taxon>
        <taxon>Agaricomycetidae</taxon>
        <taxon>Agaricales</taxon>
        <taxon>Tricholomatineae</taxon>
        <taxon>Lyophyllaceae</taxon>
        <taxon>Hypsizygus</taxon>
    </lineage>
</organism>
<evidence type="ECO:0000313" key="5">
    <source>
        <dbReference type="Proteomes" id="UP000076154"/>
    </source>
</evidence>
<dbReference type="PANTHER" id="PTHR36223:SF1">
    <property type="entry name" value="TRANSCRIPTION ELONGATION FACTOR EAF N-TERMINAL DOMAIN-CONTAINING PROTEIN"/>
    <property type="match status" value="1"/>
</dbReference>
<accession>A0A369K7E4</accession>
<evidence type="ECO:0000259" key="3">
    <source>
        <dbReference type="Pfam" id="PF25534"/>
    </source>
</evidence>
<comment type="caution">
    <text evidence="4">The sequence shown here is derived from an EMBL/GenBank/DDBJ whole genome shotgun (WGS) entry which is preliminary data.</text>
</comment>
<dbReference type="AlphaFoldDB" id="A0A369K7E4"/>
<gene>
    <name evidence="4" type="ORF">Hypma_014839</name>
</gene>
<dbReference type="Pfam" id="PF25534">
    <property type="entry name" value="DUF7918"/>
    <property type="match status" value="1"/>
</dbReference>
<keyword evidence="5" id="KW-1185">Reference proteome</keyword>
<dbReference type="PANTHER" id="PTHR36223">
    <property type="entry name" value="BETA-LACTAMASE-TYPE TRANSPEPTIDASE FOLD DOMAIN CONTAINING PROTEIN"/>
    <property type="match status" value="1"/>
</dbReference>
<dbReference type="OrthoDB" id="3364132at2759"/>
<feature type="region of interest" description="Disordered" evidence="2">
    <location>
        <begin position="205"/>
        <end position="242"/>
    </location>
</feature>
<dbReference type="InterPro" id="IPR057678">
    <property type="entry name" value="DUF7918"/>
</dbReference>
<name>A0A369K7E4_HYPMA</name>
<reference evidence="4" key="1">
    <citation type="submission" date="2018-04" db="EMBL/GenBank/DDBJ databases">
        <title>Whole genome sequencing of Hypsizygus marmoreus.</title>
        <authorList>
            <person name="Choi I.-G."/>
            <person name="Min B."/>
            <person name="Kim J.-G."/>
            <person name="Kim S."/>
            <person name="Oh Y.-L."/>
            <person name="Kong W.-S."/>
            <person name="Park H."/>
            <person name="Jeong J."/>
            <person name="Song E.-S."/>
        </authorList>
    </citation>
    <scope>NUCLEOTIDE SEQUENCE [LARGE SCALE GENOMIC DNA]</scope>
    <source>
        <strain evidence="4">51987-8</strain>
    </source>
</reference>
<dbReference type="STRING" id="39966.A0A369K7E4"/>
<feature type="coiled-coil region" evidence="1">
    <location>
        <begin position="244"/>
        <end position="271"/>
    </location>
</feature>
<dbReference type="EMBL" id="LUEZ02000010">
    <property type="protein sequence ID" value="RDB29390.1"/>
    <property type="molecule type" value="Genomic_DNA"/>
</dbReference>